<dbReference type="Pfam" id="PF13561">
    <property type="entry name" value="adh_short_C2"/>
    <property type="match status" value="1"/>
</dbReference>
<sequence length="242" mass="25752">MPKVAFVTGASRGIGRGIAERFMADGYRVAVGYRVNDAEAHAVCDGHDHAMPVQLDVASRGDVKAALDKVEAALGKVDILVNNAGIAQEKPFFEITDDDWSQMLATNLQSNFILSQEVLPHMIDGGWGRIINISSIGGQWGGLNQVHYAAAKAAQINFTRSLAKLFSEKGVTSNAIAVGLAETDMSKAELNRADGQQKVAGIPVGRLADVREIAATVSFLATDEAAYITGQTINLNGGMYFD</sequence>
<dbReference type="PRINTS" id="PR00081">
    <property type="entry name" value="GDHRDH"/>
</dbReference>
<accession>A0A1G6VZS8</accession>
<dbReference type="PANTHER" id="PTHR42879">
    <property type="entry name" value="3-OXOACYL-(ACYL-CARRIER-PROTEIN) REDUCTASE"/>
    <property type="match status" value="1"/>
</dbReference>
<reference evidence="3 4" key="1">
    <citation type="submission" date="2016-10" db="EMBL/GenBank/DDBJ databases">
        <authorList>
            <person name="de Groot N.N."/>
        </authorList>
    </citation>
    <scope>NUCLEOTIDE SEQUENCE [LARGE SCALE GENOMIC DNA]</scope>
    <source>
        <strain evidence="3 4">CGMCC 1.9109</strain>
    </source>
</reference>
<dbReference type="Proteomes" id="UP000183685">
    <property type="component" value="Unassembled WGS sequence"/>
</dbReference>
<dbReference type="PRINTS" id="PR00080">
    <property type="entry name" value="SDRFAMILY"/>
</dbReference>
<dbReference type="Gene3D" id="3.40.50.720">
    <property type="entry name" value="NAD(P)-binding Rossmann-like Domain"/>
    <property type="match status" value="1"/>
</dbReference>
<name>A0A1G6VZS8_9PROT</name>
<dbReference type="AlphaFoldDB" id="A0A1G6VZS8"/>
<dbReference type="FunFam" id="3.40.50.720:FF:000173">
    <property type="entry name" value="3-oxoacyl-[acyl-carrier protein] reductase"/>
    <property type="match status" value="1"/>
</dbReference>
<evidence type="ECO:0000256" key="2">
    <source>
        <dbReference type="ARBA" id="ARBA00023002"/>
    </source>
</evidence>
<dbReference type="InterPro" id="IPR050259">
    <property type="entry name" value="SDR"/>
</dbReference>
<dbReference type="InterPro" id="IPR036291">
    <property type="entry name" value="NAD(P)-bd_dom_sf"/>
</dbReference>
<dbReference type="RefSeq" id="WP_074519305.1">
    <property type="nucleotide sequence ID" value="NZ_DAIOMO010000001.1"/>
</dbReference>
<evidence type="ECO:0000313" key="4">
    <source>
        <dbReference type="Proteomes" id="UP000183685"/>
    </source>
</evidence>
<keyword evidence="4" id="KW-1185">Reference proteome</keyword>
<dbReference type="NCBIfam" id="NF009466">
    <property type="entry name" value="PRK12826.1-2"/>
    <property type="match status" value="1"/>
</dbReference>
<dbReference type="SUPFAM" id="SSF51735">
    <property type="entry name" value="NAD(P)-binding Rossmann-fold domains"/>
    <property type="match status" value="1"/>
</dbReference>
<dbReference type="STRING" id="637679.GCA_001550055_02614"/>
<dbReference type="OrthoDB" id="9804774at2"/>
<keyword evidence="2" id="KW-0560">Oxidoreductase</keyword>
<evidence type="ECO:0000313" key="3">
    <source>
        <dbReference type="EMBL" id="SDD58497.1"/>
    </source>
</evidence>
<dbReference type="EMBL" id="FNAK01000002">
    <property type="protein sequence ID" value="SDD58497.1"/>
    <property type="molecule type" value="Genomic_DNA"/>
</dbReference>
<dbReference type="GO" id="GO:0016491">
    <property type="term" value="F:oxidoreductase activity"/>
    <property type="evidence" value="ECO:0007669"/>
    <property type="project" value="UniProtKB-KW"/>
</dbReference>
<protein>
    <submittedName>
        <fullName evidence="3">Acetoacetyl-CoA reductase</fullName>
    </submittedName>
</protein>
<evidence type="ECO:0000256" key="1">
    <source>
        <dbReference type="ARBA" id="ARBA00006484"/>
    </source>
</evidence>
<proteinExistence type="inferred from homology"/>
<gene>
    <name evidence="3" type="ORF">SAMN04488071_0899</name>
</gene>
<comment type="similarity">
    <text evidence="1">Belongs to the short-chain dehydrogenases/reductases (SDR) family.</text>
</comment>
<dbReference type="InterPro" id="IPR002347">
    <property type="entry name" value="SDR_fam"/>
</dbReference>
<organism evidence="3 4">
    <name type="scientific">Kordiimonas lacus</name>
    <dbReference type="NCBI Taxonomy" id="637679"/>
    <lineage>
        <taxon>Bacteria</taxon>
        <taxon>Pseudomonadati</taxon>
        <taxon>Pseudomonadota</taxon>
        <taxon>Alphaproteobacteria</taxon>
        <taxon>Kordiimonadales</taxon>
        <taxon>Kordiimonadaceae</taxon>
        <taxon>Kordiimonas</taxon>
    </lineage>
</organism>
<dbReference type="PANTHER" id="PTHR42879:SF2">
    <property type="entry name" value="3-OXOACYL-[ACYL-CARRIER-PROTEIN] REDUCTASE FABG"/>
    <property type="match status" value="1"/>
</dbReference>